<dbReference type="Gene3D" id="1.10.510.10">
    <property type="entry name" value="Transferase(Phosphotransferase) domain 1"/>
    <property type="match status" value="1"/>
</dbReference>
<keyword evidence="6" id="KW-0418">Kinase</keyword>
<keyword evidence="4" id="KW-0540">Nuclease</keyword>
<dbReference type="InterPro" id="IPR051334">
    <property type="entry name" value="SRPK"/>
</dbReference>
<dbReference type="PROSITE" id="PS50011">
    <property type="entry name" value="PROTEIN_KINASE_DOM"/>
    <property type="match status" value="1"/>
</dbReference>
<evidence type="ECO:0000256" key="2">
    <source>
        <dbReference type="ARBA" id="ARBA00022527"/>
    </source>
</evidence>
<evidence type="ECO:0000313" key="13">
    <source>
        <dbReference type="EMBL" id="EAU29580.1"/>
    </source>
</evidence>
<dbReference type="InterPro" id="IPR000719">
    <property type="entry name" value="Prot_kinase_dom"/>
</dbReference>
<dbReference type="EC" id="2.7.11.1" evidence="1"/>
<organism evidence="13 14">
    <name type="scientific">Aspergillus terreus (strain NIH 2624 / FGSC A1156)</name>
    <dbReference type="NCBI Taxonomy" id="341663"/>
    <lineage>
        <taxon>Eukaryota</taxon>
        <taxon>Fungi</taxon>
        <taxon>Dikarya</taxon>
        <taxon>Ascomycota</taxon>
        <taxon>Pezizomycotina</taxon>
        <taxon>Eurotiomycetes</taxon>
        <taxon>Eurotiomycetidae</taxon>
        <taxon>Eurotiales</taxon>
        <taxon>Aspergillaceae</taxon>
        <taxon>Aspergillus</taxon>
        <taxon>Aspergillus subgen. Circumdati</taxon>
    </lineage>
</organism>
<evidence type="ECO:0000256" key="6">
    <source>
        <dbReference type="ARBA" id="ARBA00022777"/>
    </source>
</evidence>
<dbReference type="HOGENOM" id="CLU_481432_0_0_1"/>
<keyword evidence="5" id="KW-0547">Nucleotide-binding</keyword>
<dbReference type="PANTHER" id="PTHR47634">
    <property type="entry name" value="PROTEIN KINASE DOMAIN-CONTAINING PROTEIN-RELATED"/>
    <property type="match status" value="1"/>
</dbReference>
<dbReference type="GO" id="GO:0005634">
    <property type="term" value="C:nucleus"/>
    <property type="evidence" value="ECO:0007669"/>
    <property type="project" value="TreeGrafter"/>
</dbReference>
<evidence type="ECO:0000256" key="4">
    <source>
        <dbReference type="ARBA" id="ARBA00022722"/>
    </source>
</evidence>
<keyword evidence="3" id="KW-0808">Transferase</keyword>
<evidence type="ECO:0000256" key="9">
    <source>
        <dbReference type="ARBA" id="ARBA00047899"/>
    </source>
</evidence>
<dbReference type="SUPFAM" id="SSF53933">
    <property type="entry name" value="Microbial ribonucleases"/>
    <property type="match status" value="1"/>
</dbReference>
<evidence type="ECO:0000256" key="8">
    <source>
        <dbReference type="ARBA" id="ARBA00022840"/>
    </source>
</evidence>
<evidence type="ECO:0000256" key="5">
    <source>
        <dbReference type="ARBA" id="ARBA00022741"/>
    </source>
</evidence>
<proteinExistence type="predicted"/>
<dbReference type="InterPro" id="IPR016191">
    <property type="entry name" value="Ribonuclease/ribotoxin"/>
</dbReference>
<dbReference type="PRINTS" id="PR01704">
    <property type="entry name" value="FUNRIBOTOXIN"/>
</dbReference>
<dbReference type="Proteomes" id="UP000007963">
    <property type="component" value="Unassembled WGS sequence"/>
</dbReference>
<dbReference type="GO" id="GO:0005524">
    <property type="term" value="F:ATP binding"/>
    <property type="evidence" value="ECO:0007669"/>
    <property type="project" value="UniProtKB-KW"/>
</dbReference>
<dbReference type="GO" id="GO:0004540">
    <property type="term" value="F:RNA nuclease activity"/>
    <property type="evidence" value="ECO:0007669"/>
    <property type="project" value="InterPro"/>
</dbReference>
<feature type="domain" description="Protein kinase" evidence="12">
    <location>
        <begin position="272"/>
        <end position="566"/>
    </location>
</feature>
<dbReference type="GO" id="GO:0016787">
    <property type="term" value="F:hydrolase activity"/>
    <property type="evidence" value="ECO:0007669"/>
    <property type="project" value="UniProtKB-KW"/>
</dbReference>
<sequence>MIYTKTILLSLLWLSLATADVVAQMWKCKNQNPNLDNLQYSQDDALALIAQAPLTKTENESGYPYFFNNGYDNLGRVKDPKNNPPLKFPAAHCNNPTKRSKGGGGINDHYLLEIPISPQDHPYPFGNRADPQFGLARVIYAYPDKTFCGIVAHPRGSQGSLELCQQCKNASSVHSYLDIQGGGVTYGSSYRGGQRNALLNNDPSFFHASIMTALIKWATKAIKRPPSQPLCFPTSGFRNIPPSEVLEEERFAHFKQGQYYPANIGDVLDSKYQIVGKLGFGSTSTVWLACDLEGHRYVTVKIYTRSNGNEEEFQIFKQLNLGSSRHPGHAHIRRALNIFTIPRSGGDHLCLVQKPMWESFRDLLYRNPSHRFTEDLLKAGLMQVFLALDYLHTECKLVHTDIKSDNILQEIEDKSILESFTQAELANASPRKFVNGMPVYASRRFDLPKVFGRAVLSDFGSAVRGDERRNHDAQPNIYRSPEVMLKTDWSYPGDIWNVGVMVWDLFEGRHLFYGNDPDGKGYSTRAHLAEVMGVLGPPPLDMLQRGKRSHEFFTEDGKHSFRTDCA</sequence>
<evidence type="ECO:0000259" key="12">
    <source>
        <dbReference type="PROSITE" id="PS50011"/>
    </source>
</evidence>
<comment type="catalytic activity">
    <reaction evidence="9">
        <text>L-threonyl-[protein] + ATP = O-phospho-L-threonyl-[protein] + ADP + H(+)</text>
        <dbReference type="Rhea" id="RHEA:46608"/>
        <dbReference type="Rhea" id="RHEA-COMP:11060"/>
        <dbReference type="Rhea" id="RHEA-COMP:11605"/>
        <dbReference type="ChEBI" id="CHEBI:15378"/>
        <dbReference type="ChEBI" id="CHEBI:30013"/>
        <dbReference type="ChEBI" id="CHEBI:30616"/>
        <dbReference type="ChEBI" id="CHEBI:61977"/>
        <dbReference type="ChEBI" id="CHEBI:456216"/>
        <dbReference type="EC" id="2.7.11.1"/>
    </reaction>
</comment>
<reference evidence="14" key="1">
    <citation type="submission" date="2005-09" db="EMBL/GenBank/DDBJ databases">
        <title>Annotation of the Aspergillus terreus NIH2624 genome.</title>
        <authorList>
            <person name="Birren B.W."/>
            <person name="Lander E.S."/>
            <person name="Galagan J.E."/>
            <person name="Nusbaum C."/>
            <person name="Devon K."/>
            <person name="Henn M."/>
            <person name="Ma L.-J."/>
            <person name="Jaffe D.B."/>
            <person name="Butler J."/>
            <person name="Alvarez P."/>
            <person name="Gnerre S."/>
            <person name="Grabherr M."/>
            <person name="Kleber M."/>
            <person name="Mauceli E.W."/>
            <person name="Brockman W."/>
            <person name="Rounsley S."/>
            <person name="Young S.K."/>
            <person name="LaButti K."/>
            <person name="Pushparaj V."/>
            <person name="DeCaprio D."/>
            <person name="Crawford M."/>
            <person name="Koehrsen M."/>
            <person name="Engels R."/>
            <person name="Montgomery P."/>
            <person name="Pearson M."/>
            <person name="Howarth C."/>
            <person name="Larson L."/>
            <person name="Luoma S."/>
            <person name="White J."/>
            <person name="Alvarado L."/>
            <person name="Kodira C.D."/>
            <person name="Zeng Q."/>
            <person name="Oleary S."/>
            <person name="Yandava C."/>
            <person name="Denning D.W."/>
            <person name="Nierman W.C."/>
            <person name="Milne T."/>
            <person name="Madden K."/>
        </authorList>
    </citation>
    <scope>NUCLEOTIDE SEQUENCE [LARGE SCALE GENOMIC DNA]</scope>
    <source>
        <strain evidence="14">NIH 2624 / FGSC A1156</strain>
    </source>
</reference>
<dbReference type="InterPro" id="IPR004025">
    <property type="entry name" value="Fun_ribotoxin"/>
</dbReference>
<keyword evidence="11" id="KW-0732">Signal</keyword>
<dbReference type="eggNOG" id="KOG1290">
    <property type="taxonomic scope" value="Eukaryota"/>
</dbReference>
<dbReference type="GO" id="GO:0017148">
    <property type="term" value="P:negative regulation of translation"/>
    <property type="evidence" value="ECO:0007669"/>
    <property type="project" value="InterPro"/>
</dbReference>
<dbReference type="SUPFAM" id="SSF56112">
    <property type="entry name" value="Protein kinase-like (PK-like)"/>
    <property type="match status" value="1"/>
</dbReference>
<feature type="signal peptide" evidence="11">
    <location>
        <begin position="1"/>
        <end position="19"/>
    </location>
</feature>
<evidence type="ECO:0000313" key="14">
    <source>
        <dbReference type="Proteomes" id="UP000007963"/>
    </source>
</evidence>
<evidence type="ECO:0000256" key="10">
    <source>
        <dbReference type="ARBA" id="ARBA00048679"/>
    </source>
</evidence>
<dbReference type="VEuPathDB" id="FungiDB:ATEG_10131"/>
<keyword evidence="7" id="KW-0378">Hydrolase</keyword>
<dbReference type="GO" id="GO:0050684">
    <property type="term" value="P:regulation of mRNA processing"/>
    <property type="evidence" value="ECO:0007669"/>
    <property type="project" value="TreeGrafter"/>
</dbReference>
<comment type="catalytic activity">
    <reaction evidence="10">
        <text>L-seryl-[protein] + ATP = O-phospho-L-seryl-[protein] + ADP + H(+)</text>
        <dbReference type="Rhea" id="RHEA:17989"/>
        <dbReference type="Rhea" id="RHEA-COMP:9863"/>
        <dbReference type="Rhea" id="RHEA-COMP:11604"/>
        <dbReference type="ChEBI" id="CHEBI:15378"/>
        <dbReference type="ChEBI" id="CHEBI:29999"/>
        <dbReference type="ChEBI" id="CHEBI:30616"/>
        <dbReference type="ChEBI" id="CHEBI:83421"/>
        <dbReference type="ChEBI" id="CHEBI:456216"/>
        <dbReference type="EC" id="2.7.11.1"/>
    </reaction>
</comment>
<dbReference type="PANTHER" id="PTHR47634:SF9">
    <property type="entry name" value="PROTEIN KINASE DOMAIN-CONTAINING PROTEIN-RELATED"/>
    <property type="match status" value="1"/>
</dbReference>
<gene>
    <name evidence="13" type="ORF">ATEG_10131</name>
</gene>
<evidence type="ECO:0000256" key="3">
    <source>
        <dbReference type="ARBA" id="ARBA00022679"/>
    </source>
</evidence>
<evidence type="ECO:0000256" key="11">
    <source>
        <dbReference type="SAM" id="SignalP"/>
    </source>
</evidence>
<dbReference type="GeneID" id="4319471"/>
<keyword evidence="8" id="KW-0067">ATP-binding</keyword>
<dbReference type="RefSeq" id="XP_001209433.1">
    <property type="nucleotide sequence ID" value="XM_001209433.1"/>
</dbReference>
<evidence type="ECO:0000256" key="7">
    <source>
        <dbReference type="ARBA" id="ARBA00022801"/>
    </source>
</evidence>
<dbReference type="AlphaFoldDB" id="Q0C853"/>
<dbReference type="OrthoDB" id="5979581at2759"/>
<dbReference type="GO" id="GO:0005737">
    <property type="term" value="C:cytoplasm"/>
    <property type="evidence" value="ECO:0007669"/>
    <property type="project" value="TreeGrafter"/>
</dbReference>
<accession>Q0C853</accession>
<dbReference type="GO" id="GO:0000245">
    <property type="term" value="P:spliceosomal complex assembly"/>
    <property type="evidence" value="ECO:0007669"/>
    <property type="project" value="TreeGrafter"/>
</dbReference>
<dbReference type="SMART" id="SM00220">
    <property type="entry name" value="S_TKc"/>
    <property type="match status" value="1"/>
</dbReference>
<dbReference type="GO" id="GO:0003723">
    <property type="term" value="F:RNA binding"/>
    <property type="evidence" value="ECO:0007669"/>
    <property type="project" value="InterPro"/>
</dbReference>
<dbReference type="STRING" id="341663.Q0C853"/>
<dbReference type="Pfam" id="PF00069">
    <property type="entry name" value="Pkinase"/>
    <property type="match status" value="1"/>
</dbReference>
<dbReference type="Gene3D" id="3.30.200.20">
    <property type="entry name" value="Phosphorylase Kinase, domain 1"/>
    <property type="match status" value="1"/>
</dbReference>
<protein>
    <recommendedName>
        <fullName evidence="1">non-specific serine/threonine protein kinase</fullName>
        <ecNumber evidence="1">2.7.11.1</ecNumber>
    </recommendedName>
</protein>
<evidence type="ECO:0000256" key="1">
    <source>
        <dbReference type="ARBA" id="ARBA00012513"/>
    </source>
</evidence>
<feature type="chain" id="PRO_5004169806" description="non-specific serine/threonine protein kinase" evidence="11">
    <location>
        <begin position="20"/>
        <end position="566"/>
    </location>
</feature>
<name>Q0C853_ASPTN</name>
<dbReference type="InterPro" id="IPR011009">
    <property type="entry name" value="Kinase-like_dom_sf"/>
</dbReference>
<dbReference type="Gene3D" id="3.10.450.30">
    <property type="entry name" value="Microbial ribonucleases"/>
    <property type="match status" value="1"/>
</dbReference>
<keyword evidence="2" id="KW-0723">Serine/threonine-protein kinase</keyword>
<dbReference type="GO" id="GO:0004674">
    <property type="term" value="F:protein serine/threonine kinase activity"/>
    <property type="evidence" value="ECO:0007669"/>
    <property type="project" value="UniProtKB-KW"/>
</dbReference>
<dbReference type="EMBL" id="CH476609">
    <property type="protein sequence ID" value="EAU29580.1"/>
    <property type="molecule type" value="Genomic_DNA"/>
</dbReference>